<dbReference type="InterPro" id="IPR035979">
    <property type="entry name" value="RBD_domain_sf"/>
</dbReference>
<accession>A0A2K5QTV7</accession>
<reference evidence="1" key="1">
    <citation type="submission" date="2025-08" db="UniProtKB">
        <authorList>
            <consortium name="Ensembl"/>
        </authorList>
    </citation>
    <scope>IDENTIFICATION</scope>
</reference>
<evidence type="ECO:0000313" key="2">
    <source>
        <dbReference type="Proteomes" id="UP000233040"/>
    </source>
</evidence>
<evidence type="ECO:0000313" key="1">
    <source>
        <dbReference type="Ensembl" id="ENSCCAP00000019319.1"/>
    </source>
</evidence>
<dbReference type="Ensembl" id="ENSCCAT00000036801.1">
    <property type="protein sequence ID" value="ENSCCAP00000019319.1"/>
    <property type="gene ID" value="ENSCCAG00000027395.1"/>
</dbReference>
<dbReference type="InterPro" id="IPR012677">
    <property type="entry name" value="Nucleotide-bd_a/b_plait_sf"/>
</dbReference>
<dbReference type="SUPFAM" id="SSF63570">
    <property type="entry name" value="PABC (PABP) domain"/>
    <property type="match status" value="1"/>
</dbReference>
<dbReference type="GeneTree" id="ENSGT00940000153773"/>
<proteinExistence type="predicted"/>
<sequence>MTDERFGFACFSSPEEATKAVTEMNCRIVATKPLYIALAQCKEERQAHLTNQYMQRMASVQAVPNPPAPPSGYFMAAIPQTQNRAAYYPPSQIAQLRPSPHWTAQGARPHPFQNMPSAIRPAAPRPPFSTMRPASSQRVANTSIQTMGPHPAAAAAAAAATPAVRTVPQYKNAARVRNPQQHLKAQPRVTMQQPAVHGQEPLTASMLASAPPQEQSKCWIDNSELLHMLESPGSLRSKDDEVVAHQAKEAVQKAFNSATGVPTV</sequence>
<dbReference type="Proteomes" id="UP000233040">
    <property type="component" value="Unassembled WGS sequence"/>
</dbReference>
<dbReference type="InterPro" id="IPR036053">
    <property type="entry name" value="PABP-dom"/>
</dbReference>
<protein>
    <recommendedName>
        <fullName evidence="3">RRM domain-containing protein</fullName>
    </recommendedName>
</protein>
<dbReference type="AlphaFoldDB" id="A0A2K5QTV7"/>
<dbReference type="GO" id="GO:0003723">
    <property type="term" value="F:RNA binding"/>
    <property type="evidence" value="ECO:0007669"/>
    <property type="project" value="InterPro"/>
</dbReference>
<evidence type="ECO:0008006" key="3">
    <source>
        <dbReference type="Google" id="ProtNLM"/>
    </source>
</evidence>
<keyword evidence="2" id="KW-1185">Reference proteome</keyword>
<dbReference type="Gene3D" id="1.10.1900.10">
    <property type="entry name" value="c-terminal domain of poly(a) binding protein"/>
    <property type="match status" value="1"/>
</dbReference>
<dbReference type="Gene3D" id="3.30.70.330">
    <property type="match status" value="1"/>
</dbReference>
<name>A0A2K5QTV7_CEBIM</name>
<dbReference type="SUPFAM" id="SSF54928">
    <property type="entry name" value="RNA-binding domain, RBD"/>
    <property type="match status" value="1"/>
</dbReference>
<reference evidence="1" key="2">
    <citation type="submission" date="2025-09" db="UniProtKB">
        <authorList>
            <consortium name="Ensembl"/>
        </authorList>
    </citation>
    <scope>IDENTIFICATION</scope>
</reference>
<organism evidence="1 2">
    <name type="scientific">Cebus imitator</name>
    <name type="common">Panamanian white-faced capuchin</name>
    <name type="synonym">Cebus capucinus imitator</name>
    <dbReference type="NCBI Taxonomy" id="2715852"/>
    <lineage>
        <taxon>Eukaryota</taxon>
        <taxon>Metazoa</taxon>
        <taxon>Chordata</taxon>
        <taxon>Craniata</taxon>
        <taxon>Vertebrata</taxon>
        <taxon>Euteleostomi</taxon>
        <taxon>Mammalia</taxon>
        <taxon>Eutheria</taxon>
        <taxon>Euarchontoglires</taxon>
        <taxon>Primates</taxon>
        <taxon>Haplorrhini</taxon>
        <taxon>Platyrrhini</taxon>
        <taxon>Cebidae</taxon>
        <taxon>Cebinae</taxon>
        <taxon>Cebus</taxon>
    </lineage>
</organism>